<comment type="caution">
    <text evidence="1">The sequence shown here is derived from an EMBL/GenBank/DDBJ whole genome shotgun (WGS) entry which is preliminary data.</text>
</comment>
<reference evidence="1 2" key="1">
    <citation type="journal article" date="2015" name="Genome Biol.">
        <title>Comparative genomics of Steinernema reveals deeply conserved gene regulatory networks.</title>
        <authorList>
            <person name="Dillman A.R."/>
            <person name="Macchietto M."/>
            <person name="Porter C.F."/>
            <person name="Rogers A."/>
            <person name="Williams B."/>
            <person name="Antoshechkin I."/>
            <person name="Lee M.M."/>
            <person name="Goodwin Z."/>
            <person name="Lu X."/>
            <person name="Lewis E.E."/>
            <person name="Goodrich-Blair H."/>
            <person name="Stock S.P."/>
            <person name="Adams B.J."/>
            <person name="Sternberg P.W."/>
            <person name="Mortazavi A."/>
        </authorList>
    </citation>
    <scope>NUCLEOTIDE SEQUENCE [LARGE SCALE GENOMIC DNA]</scope>
    <source>
        <strain evidence="1 2">ALL</strain>
    </source>
</reference>
<dbReference type="Proteomes" id="UP000298663">
    <property type="component" value="Unassembled WGS sequence"/>
</dbReference>
<dbReference type="EMBL" id="AZBU02000002">
    <property type="protein sequence ID" value="TKR96421.1"/>
    <property type="molecule type" value="Genomic_DNA"/>
</dbReference>
<name>A0A4U5PJ31_STECR</name>
<keyword evidence="2" id="KW-1185">Reference proteome</keyword>
<proteinExistence type="predicted"/>
<protein>
    <submittedName>
        <fullName evidence="1">Uncharacterized protein</fullName>
    </submittedName>
</protein>
<accession>A0A4U5PJ31</accession>
<reference evidence="1 2" key="2">
    <citation type="journal article" date="2019" name="G3 (Bethesda)">
        <title>Hybrid Assembly of the Genome of the Entomopathogenic Nematode Steinernema carpocapsae Identifies the X-Chromosome.</title>
        <authorList>
            <person name="Serra L."/>
            <person name="Macchietto M."/>
            <person name="Macias-Munoz A."/>
            <person name="McGill C.J."/>
            <person name="Rodriguez I.M."/>
            <person name="Rodriguez B."/>
            <person name="Murad R."/>
            <person name="Mortazavi A."/>
        </authorList>
    </citation>
    <scope>NUCLEOTIDE SEQUENCE [LARGE SCALE GENOMIC DNA]</scope>
    <source>
        <strain evidence="1 2">ALL</strain>
    </source>
</reference>
<evidence type="ECO:0000313" key="1">
    <source>
        <dbReference type="EMBL" id="TKR96421.1"/>
    </source>
</evidence>
<organism evidence="1 2">
    <name type="scientific">Steinernema carpocapsae</name>
    <name type="common">Entomopathogenic nematode</name>
    <dbReference type="NCBI Taxonomy" id="34508"/>
    <lineage>
        <taxon>Eukaryota</taxon>
        <taxon>Metazoa</taxon>
        <taxon>Ecdysozoa</taxon>
        <taxon>Nematoda</taxon>
        <taxon>Chromadorea</taxon>
        <taxon>Rhabditida</taxon>
        <taxon>Tylenchina</taxon>
        <taxon>Panagrolaimomorpha</taxon>
        <taxon>Strongyloidoidea</taxon>
        <taxon>Steinernematidae</taxon>
        <taxon>Steinernema</taxon>
    </lineage>
</organism>
<evidence type="ECO:0000313" key="2">
    <source>
        <dbReference type="Proteomes" id="UP000298663"/>
    </source>
</evidence>
<sequence length="107" mass="12503">MSARRYRSPVYIVVTRRVLHRATQSWPTATRVSHRQRPERTASQLSFLSFRIERKQSSFDKLQRNTVLMDTGPVYSPSTTSILSLTIYHAEYSELVRSRKLSSVERT</sequence>
<gene>
    <name evidence="1" type="ORF">L596_010437</name>
</gene>
<dbReference type="AlphaFoldDB" id="A0A4U5PJ31"/>